<organism evidence="1">
    <name type="scientific">Siphoviridae sp. ctcj91</name>
    <dbReference type="NCBI Taxonomy" id="2826395"/>
    <lineage>
        <taxon>Viruses</taxon>
        <taxon>Duplodnaviria</taxon>
        <taxon>Heunggongvirae</taxon>
        <taxon>Uroviricota</taxon>
        <taxon>Caudoviricetes</taxon>
    </lineage>
</organism>
<dbReference type="EMBL" id="BK015758">
    <property type="protein sequence ID" value="DAE23686.1"/>
    <property type="molecule type" value="Genomic_DNA"/>
</dbReference>
<sequence>MNENCLSPLPQYHIDRDKLCEIVKETIGYDRLMDAFCYGIVVCDEFAWFSNSDEYYIIHLESGMMVNWYKHLGRTNTCSQKDRTIDDYYEFFRLFKEELDYFERRMQ</sequence>
<evidence type="ECO:0000313" key="1">
    <source>
        <dbReference type="EMBL" id="DAE23686.1"/>
    </source>
</evidence>
<name>A0A8S5QWU8_9CAUD</name>
<accession>A0A8S5QWU8</accession>
<proteinExistence type="predicted"/>
<protein>
    <submittedName>
        <fullName evidence="1">Uncharacterized protein</fullName>
    </submittedName>
</protein>
<reference evidence="1" key="1">
    <citation type="journal article" date="2021" name="Proc. Natl. Acad. Sci. U.S.A.">
        <title>A Catalog of Tens of Thousands of Viruses from Human Metagenomes Reveals Hidden Associations with Chronic Diseases.</title>
        <authorList>
            <person name="Tisza M.J."/>
            <person name="Buck C.B."/>
        </authorList>
    </citation>
    <scope>NUCLEOTIDE SEQUENCE</scope>
    <source>
        <strain evidence="1">Ctcj91</strain>
    </source>
</reference>